<sequence length="133" mass="14982">MWGCMRHRLLLMVKIGAGALLHGYNAFCTQFQLHSFLLVGTPVLGWVPYLIDLESWSWPLLVGHFYFESDAPLSDTDRTVLSIVLLLVLWGQLLWFSNCSSCGMQTTVFGQQSGLLVSVSMRSLRVINMRASQ</sequence>
<keyword evidence="1" id="KW-1133">Transmembrane helix</keyword>
<feature type="transmembrane region" description="Helical" evidence="1">
    <location>
        <begin position="44"/>
        <end position="67"/>
    </location>
</feature>
<name>A0A8S1JA73_9CHLO</name>
<protein>
    <submittedName>
        <fullName evidence="2">Uncharacterized protein</fullName>
    </submittedName>
</protein>
<evidence type="ECO:0000313" key="2">
    <source>
        <dbReference type="EMBL" id="CAD7702966.1"/>
    </source>
</evidence>
<comment type="caution">
    <text evidence="2">The sequence shown here is derived from an EMBL/GenBank/DDBJ whole genome shotgun (WGS) entry which is preliminary data.</text>
</comment>
<keyword evidence="1" id="KW-0472">Membrane</keyword>
<accession>A0A8S1JA73</accession>
<organism evidence="2 3">
    <name type="scientific">Ostreobium quekettii</name>
    <dbReference type="NCBI Taxonomy" id="121088"/>
    <lineage>
        <taxon>Eukaryota</taxon>
        <taxon>Viridiplantae</taxon>
        <taxon>Chlorophyta</taxon>
        <taxon>core chlorophytes</taxon>
        <taxon>Ulvophyceae</taxon>
        <taxon>TCBD clade</taxon>
        <taxon>Bryopsidales</taxon>
        <taxon>Ostreobineae</taxon>
        <taxon>Ostreobiaceae</taxon>
        <taxon>Ostreobium</taxon>
    </lineage>
</organism>
<feature type="transmembrane region" description="Helical" evidence="1">
    <location>
        <begin position="79"/>
        <end position="97"/>
    </location>
</feature>
<proteinExistence type="predicted"/>
<dbReference type="EMBL" id="CAJHUC010002014">
    <property type="protein sequence ID" value="CAD7702966.1"/>
    <property type="molecule type" value="Genomic_DNA"/>
</dbReference>
<dbReference type="Proteomes" id="UP000708148">
    <property type="component" value="Unassembled WGS sequence"/>
</dbReference>
<evidence type="ECO:0000256" key="1">
    <source>
        <dbReference type="SAM" id="Phobius"/>
    </source>
</evidence>
<gene>
    <name evidence="2" type="ORF">OSTQU699_LOCUS8323</name>
</gene>
<keyword evidence="1" id="KW-0812">Transmembrane</keyword>
<evidence type="ECO:0000313" key="3">
    <source>
        <dbReference type="Proteomes" id="UP000708148"/>
    </source>
</evidence>
<reference evidence="2" key="1">
    <citation type="submission" date="2020-12" db="EMBL/GenBank/DDBJ databases">
        <authorList>
            <person name="Iha C."/>
        </authorList>
    </citation>
    <scope>NUCLEOTIDE SEQUENCE</scope>
</reference>
<keyword evidence="3" id="KW-1185">Reference proteome</keyword>
<dbReference type="AlphaFoldDB" id="A0A8S1JA73"/>